<organism evidence="1 2">
    <name type="scientific">Pelomonas margarita</name>
    <dbReference type="NCBI Taxonomy" id="3299031"/>
    <lineage>
        <taxon>Bacteria</taxon>
        <taxon>Pseudomonadati</taxon>
        <taxon>Pseudomonadota</taxon>
        <taxon>Betaproteobacteria</taxon>
        <taxon>Burkholderiales</taxon>
        <taxon>Sphaerotilaceae</taxon>
        <taxon>Roseateles</taxon>
    </lineage>
</organism>
<reference evidence="1 2" key="1">
    <citation type="submission" date="2024-08" db="EMBL/GenBank/DDBJ databases">
        <authorList>
            <person name="Lu H."/>
        </authorList>
    </citation>
    <scope>NUCLEOTIDE SEQUENCE [LARGE SCALE GENOMIC DNA]</scope>
    <source>
        <strain evidence="1 2">LKC17W</strain>
    </source>
</reference>
<dbReference type="Proteomes" id="UP001606301">
    <property type="component" value="Unassembled WGS sequence"/>
</dbReference>
<sequence>MTDADIKAFAVQHAPKLAENITRLCGQVIAKGIQGHLEHACALQQRVIDLEAALQRIATWDEHDVSMSVDYGSNGVRDYYRRVALDAINPSPLPSP</sequence>
<gene>
    <name evidence="1" type="ORF">ACG0Z3_10495</name>
</gene>
<accession>A0ABW7FIF9</accession>
<evidence type="ECO:0000313" key="1">
    <source>
        <dbReference type="EMBL" id="MFG6441106.1"/>
    </source>
</evidence>
<proteinExistence type="predicted"/>
<name>A0ABW7FIF9_9BURK</name>
<protein>
    <submittedName>
        <fullName evidence="1">Uncharacterized protein</fullName>
    </submittedName>
</protein>
<evidence type="ECO:0000313" key="2">
    <source>
        <dbReference type="Proteomes" id="UP001606301"/>
    </source>
</evidence>
<dbReference type="EMBL" id="JBIGHW010000004">
    <property type="protein sequence ID" value="MFG6441106.1"/>
    <property type="molecule type" value="Genomic_DNA"/>
</dbReference>
<comment type="caution">
    <text evidence="1">The sequence shown here is derived from an EMBL/GenBank/DDBJ whole genome shotgun (WGS) entry which is preliminary data.</text>
</comment>
<dbReference type="RefSeq" id="WP_394397431.1">
    <property type="nucleotide sequence ID" value="NZ_JBIGHW010000004.1"/>
</dbReference>
<keyword evidence="2" id="KW-1185">Reference proteome</keyword>